<keyword evidence="4" id="KW-0804">Transcription</keyword>
<evidence type="ECO:0000256" key="1">
    <source>
        <dbReference type="ARBA" id="ARBA00023015"/>
    </source>
</evidence>
<evidence type="ECO:0000313" key="6">
    <source>
        <dbReference type="EMBL" id="MFC0212349.1"/>
    </source>
</evidence>
<dbReference type="RefSeq" id="WP_377469499.1">
    <property type="nucleotide sequence ID" value="NZ_JBHLWN010000029.1"/>
</dbReference>
<dbReference type="CDD" id="cd06986">
    <property type="entry name" value="cupin_MmsR-like_N"/>
    <property type="match status" value="1"/>
</dbReference>
<dbReference type="SUPFAM" id="SSF51215">
    <property type="entry name" value="Regulatory protein AraC"/>
    <property type="match status" value="1"/>
</dbReference>
<dbReference type="SMART" id="SM00342">
    <property type="entry name" value="HTH_ARAC"/>
    <property type="match status" value="1"/>
</dbReference>
<proteinExistence type="predicted"/>
<sequence length="280" mass="32258">MNSLAINPFPSKGELVVLFAGHEQTKPSHKVGPQVHDYYLVHYIISGRGRFRCMGRDYELGPNELFFIFPGELVYYESDSAEPWRYRWIGFRGDQVDRLLAVLDLSPHSPTLHVEQGRRNAALFLAAELTLKQGDPGCDMRSEGYMRLLLGDWSRRRSAVPASKQAEHPARQHVEQAMRWLNLQYPKPISIEEMAHTLGYHRTYLSKIFKQFTGLPPMGYLLKIRMERAASLLQESLTIEQVASSVGYPDALYFSKQFKKYHGVTPSEYRAQRAGRRYEC</sequence>
<dbReference type="InterPro" id="IPR003313">
    <property type="entry name" value="AraC-bd"/>
</dbReference>
<name>A0ABV6DI96_9BACL</name>
<reference evidence="6 7" key="1">
    <citation type="submission" date="2024-09" db="EMBL/GenBank/DDBJ databases">
        <authorList>
            <person name="Sun Q."/>
            <person name="Mori K."/>
        </authorList>
    </citation>
    <scope>NUCLEOTIDE SEQUENCE [LARGE SCALE GENOMIC DNA]</scope>
    <source>
        <strain evidence="6 7">CCM 7759</strain>
    </source>
</reference>
<dbReference type="PANTHER" id="PTHR46796">
    <property type="entry name" value="HTH-TYPE TRANSCRIPTIONAL ACTIVATOR RHAS-RELATED"/>
    <property type="match status" value="1"/>
</dbReference>
<dbReference type="Gene3D" id="2.60.120.280">
    <property type="entry name" value="Regulatory protein AraC"/>
    <property type="match status" value="1"/>
</dbReference>
<dbReference type="SUPFAM" id="SSF46689">
    <property type="entry name" value="Homeodomain-like"/>
    <property type="match status" value="2"/>
</dbReference>
<comment type="caution">
    <text evidence="6">The sequence shown here is derived from an EMBL/GenBank/DDBJ whole genome shotgun (WGS) entry which is preliminary data.</text>
</comment>
<dbReference type="InterPro" id="IPR050204">
    <property type="entry name" value="AraC_XylS_family_regulators"/>
</dbReference>
<organism evidence="6 7">
    <name type="scientific">Paenibacillus chartarius</name>
    <dbReference type="NCBI Taxonomy" id="747481"/>
    <lineage>
        <taxon>Bacteria</taxon>
        <taxon>Bacillati</taxon>
        <taxon>Bacillota</taxon>
        <taxon>Bacilli</taxon>
        <taxon>Bacillales</taxon>
        <taxon>Paenibacillaceae</taxon>
        <taxon>Paenibacillus</taxon>
    </lineage>
</organism>
<dbReference type="InterPro" id="IPR009057">
    <property type="entry name" value="Homeodomain-like_sf"/>
</dbReference>
<dbReference type="Proteomes" id="UP001589776">
    <property type="component" value="Unassembled WGS sequence"/>
</dbReference>
<protein>
    <submittedName>
        <fullName evidence="6">AraC family ligand binding domain-containing protein</fullName>
    </submittedName>
</protein>
<dbReference type="InterPro" id="IPR037923">
    <property type="entry name" value="HTH-like"/>
</dbReference>
<keyword evidence="2" id="KW-0238">DNA-binding</keyword>
<evidence type="ECO:0000256" key="2">
    <source>
        <dbReference type="ARBA" id="ARBA00023125"/>
    </source>
</evidence>
<dbReference type="PRINTS" id="PR00032">
    <property type="entry name" value="HTHARAC"/>
</dbReference>
<keyword evidence="1" id="KW-0805">Transcription regulation</keyword>
<dbReference type="InterPro" id="IPR020449">
    <property type="entry name" value="Tscrpt_reg_AraC-type_HTH"/>
</dbReference>
<dbReference type="Pfam" id="PF02311">
    <property type="entry name" value="AraC_binding"/>
    <property type="match status" value="1"/>
</dbReference>
<evidence type="ECO:0000256" key="4">
    <source>
        <dbReference type="ARBA" id="ARBA00023163"/>
    </source>
</evidence>
<dbReference type="InterPro" id="IPR018060">
    <property type="entry name" value="HTH_AraC"/>
</dbReference>
<dbReference type="PROSITE" id="PS01124">
    <property type="entry name" value="HTH_ARAC_FAMILY_2"/>
    <property type="match status" value="1"/>
</dbReference>
<dbReference type="EMBL" id="JBHLWN010000029">
    <property type="protein sequence ID" value="MFC0212349.1"/>
    <property type="molecule type" value="Genomic_DNA"/>
</dbReference>
<dbReference type="PROSITE" id="PS00041">
    <property type="entry name" value="HTH_ARAC_FAMILY_1"/>
    <property type="match status" value="1"/>
</dbReference>
<dbReference type="InterPro" id="IPR018062">
    <property type="entry name" value="HTH_AraC-typ_CS"/>
</dbReference>
<gene>
    <name evidence="6" type="ORF">ACFFK0_07730</name>
</gene>
<feature type="domain" description="HTH araC/xylS-type" evidence="5">
    <location>
        <begin position="175"/>
        <end position="272"/>
    </location>
</feature>
<dbReference type="Gene3D" id="1.10.10.60">
    <property type="entry name" value="Homeodomain-like"/>
    <property type="match status" value="2"/>
</dbReference>
<evidence type="ECO:0000313" key="7">
    <source>
        <dbReference type="Proteomes" id="UP001589776"/>
    </source>
</evidence>
<dbReference type="Pfam" id="PF12833">
    <property type="entry name" value="HTH_18"/>
    <property type="match status" value="1"/>
</dbReference>
<keyword evidence="7" id="KW-1185">Reference proteome</keyword>
<accession>A0ABV6DI96</accession>
<evidence type="ECO:0000259" key="5">
    <source>
        <dbReference type="PROSITE" id="PS01124"/>
    </source>
</evidence>
<evidence type="ECO:0000256" key="3">
    <source>
        <dbReference type="ARBA" id="ARBA00023159"/>
    </source>
</evidence>
<keyword evidence="3" id="KW-0010">Activator</keyword>